<organism evidence="3 4">
    <name type="scientific">Tilletia caries</name>
    <name type="common">wheat bunt fungus</name>
    <dbReference type="NCBI Taxonomy" id="13290"/>
    <lineage>
        <taxon>Eukaryota</taxon>
        <taxon>Fungi</taxon>
        <taxon>Dikarya</taxon>
        <taxon>Basidiomycota</taxon>
        <taxon>Ustilaginomycotina</taxon>
        <taxon>Exobasidiomycetes</taxon>
        <taxon>Tilletiales</taxon>
        <taxon>Tilletiaceae</taxon>
        <taxon>Tilletia</taxon>
    </lineage>
</organism>
<evidence type="ECO:0000313" key="2">
    <source>
        <dbReference type="EMBL" id="CAD6948280.1"/>
    </source>
</evidence>
<accession>A0A177UYG3</accession>
<dbReference type="Proteomes" id="UP000836402">
    <property type="component" value="Unassembled WGS sequence"/>
</dbReference>
<dbReference type="EMBL" id="CAJHJG010005188">
    <property type="protein sequence ID" value="CAD6948280.1"/>
    <property type="molecule type" value="Genomic_DNA"/>
</dbReference>
<dbReference type="EMBL" id="LWDD02000941">
    <property type="protein sequence ID" value="KAE8254706.1"/>
    <property type="molecule type" value="Genomic_DNA"/>
</dbReference>
<dbReference type="Proteomes" id="UP000077671">
    <property type="component" value="Unassembled WGS sequence"/>
</dbReference>
<keyword evidence="5" id="KW-1185">Reference proteome</keyword>
<feature type="region of interest" description="Disordered" evidence="1">
    <location>
        <begin position="275"/>
        <end position="325"/>
    </location>
</feature>
<feature type="region of interest" description="Disordered" evidence="1">
    <location>
        <begin position="1"/>
        <end position="29"/>
    </location>
</feature>
<reference evidence="3" key="1">
    <citation type="submission" date="2016-04" db="EMBL/GenBank/DDBJ databases">
        <authorList>
            <person name="Nguyen H.D."/>
            <person name="Kesanakurti P."/>
            <person name="Cullis J."/>
            <person name="Levesque C.A."/>
            <person name="Hambleton S."/>
        </authorList>
    </citation>
    <scope>NUCLEOTIDE SEQUENCE</scope>
    <source>
        <strain evidence="3">DAOMC 238032</strain>
    </source>
</reference>
<evidence type="ECO:0000313" key="4">
    <source>
        <dbReference type="Proteomes" id="UP000077671"/>
    </source>
</evidence>
<evidence type="ECO:0000313" key="5">
    <source>
        <dbReference type="Proteomes" id="UP000836402"/>
    </source>
</evidence>
<evidence type="ECO:0000256" key="1">
    <source>
        <dbReference type="SAM" id="MobiDB-lite"/>
    </source>
</evidence>
<reference evidence="2" key="3">
    <citation type="submission" date="2020-10" db="EMBL/GenBank/DDBJ databases">
        <authorList>
            <person name="Sedaghatjoo S."/>
        </authorList>
    </citation>
    <scope>NUCLEOTIDE SEQUENCE</scope>
    <source>
        <strain evidence="2">AZH3</strain>
    </source>
</reference>
<sequence>MPFEPHSSDEDSTWDGGAQDTAEPQDTAAEHWIIEKEYLTGQLDLAERKNRESSSEFWRLTVKVRGLNGKIRSMDAHREALLQDRLTLRADTAELQALKSSTSKELERALAVLQEEKKESLSLRVRLACLGGERDGLASRLRAAREAGIEATEGLDHLSPRAMRTRLNEAGEANSALRSEVTTLRARILALEAINTDHERANESLRQLQSEANLRVAAFSGIFQRTIETPPPQDESSGAGTPLSLQQAPRQSSPVTTTPLPFYCYSTQSATQSEDSLQDQLLASGEPATLAKINATPNDHPLPLDSPTAKRVRTRRWASAQAPTI</sequence>
<gene>
    <name evidence="3" type="ORF">A4X03_0g5679</name>
    <name evidence="2" type="ORF">JKIAZH3_G2729</name>
</gene>
<feature type="region of interest" description="Disordered" evidence="1">
    <location>
        <begin position="227"/>
        <end position="259"/>
    </location>
</feature>
<name>A0A177UYG3_9BASI</name>
<proteinExistence type="predicted"/>
<dbReference type="AlphaFoldDB" id="A0A177UYG3"/>
<reference evidence="3" key="2">
    <citation type="journal article" date="2019" name="IMA Fungus">
        <title>Genome sequencing and comparison of five Tilletia species to identify candidate genes for the detection of regulated species infecting wheat.</title>
        <authorList>
            <person name="Nguyen H.D.T."/>
            <person name="Sultana T."/>
            <person name="Kesanakurti P."/>
            <person name="Hambleton S."/>
        </authorList>
    </citation>
    <scope>NUCLEOTIDE SEQUENCE</scope>
    <source>
        <strain evidence="3">DAOMC 238032</strain>
    </source>
</reference>
<feature type="compositionally biased region" description="Polar residues" evidence="1">
    <location>
        <begin position="234"/>
        <end position="259"/>
    </location>
</feature>
<protein>
    <submittedName>
        <fullName evidence="3">Uncharacterized protein</fullName>
    </submittedName>
</protein>
<evidence type="ECO:0000313" key="3">
    <source>
        <dbReference type="EMBL" id="KAE8254706.1"/>
    </source>
</evidence>
<comment type="caution">
    <text evidence="3">The sequence shown here is derived from an EMBL/GenBank/DDBJ whole genome shotgun (WGS) entry which is preliminary data.</text>
</comment>